<feature type="transmembrane region" description="Helical" evidence="1">
    <location>
        <begin position="181"/>
        <end position="201"/>
    </location>
</feature>
<keyword evidence="1" id="KW-0812">Transmembrane</keyword>
<accession>A0ABV6YJ74</accession>
<name>A0ABV6YJ74_UNCEI</name>
<keyword evidence="4" id="KW-1185">Reference proteome</keyword>
<dbReference type="Gene3D" id="1.10.3730.20">
    <property type="match status" value="1"/>
</dbReference>
<keyword evidence="1" id="KW-1133">Transmembrane helix</keyword>
<feature type="domain" description="EamA" evidence="2">
    <location>
        <begin position="2"/>
        <end position="138"/>
    </location>
</feature>
<feature type="transmembrane region" description="Helical" evidence="1">
    <location>
        <begin position="5"/>
        <end position="20"/>
    </location>
</feature>
<feature type="transmembrane region" description="Helical" evidence="1">
    <location>
        <begin position="66"/>
        <end position="84"/>
    </location>
</feature>
<evidence type="ECO:0000256" key="1">
    <source>
        <dbReference type="SAM" id="Phobius"/>
    </source>
</evidence>
<dbReference type="Pfam" id="PF00892">
    <property type="entry name" value="EamA"/>
    <property type="match status" value="2"/>
</dbReference>
<comment type="caution">
    <text evidence="3">The sequence shown here is derived from an EMBL/GenBank/DDBJ whole genome shotgun (WGS) entry which is preliminary data.</text>
</comment>
<dbReference type="Proteomes" id="UP001593833">
    <property type="component" value="Unassembled WGS sequence"/>
</dbReference>
<sequence length="293" mass="31248">MGEIYAITCAIVWALAVMFFKRSGEDPVAGPLALNVYRIVVSMPLILITMIVTGTPILPSAPVTDYGILLLSGLLGIAIADTLFHRSLNLVGAGINAITGTCYSPFTILLAMLFLNERVGMADVLGMALILGAVLLTSTLEMPEGRTRGDLFKGIGYGIATILFLVVSIIIVKPVLSRTSVLWAVAVRQFAALVVVLGAALVSPRRTKILAVLRPSPAWRFMLPGTFLGSYTSLILWIAGFKYTLASVAAILTQSATVFILIFAVIFLHEKMTKRKALAACLAIAGVLLVTLL</sequence>
<feature type="transmembrane region" description="Helical" evidence="1">
    <location>
        <begin position="121"/>
        <end position="142"/>
    </location>
</feature>
<dbReference type="InterPro" id="IPR037185">
    <property type="entry name" value="EmrE-like"/>
</dbReference>
<feature type="transmembrane region" description="Helical" evidence="1">
    <location>
        <begin position="221"/>
        <end position="239"/>
    </location>
</feature>
<feature type="domain" description="EamA" evidence="2">
    <location>
        <begin position="153"/>
        <end position="291"/>
    </location>
</feature>
<evidence type="ECO:0000259" key="2">
    <source>
        <dbReference type="Pfam" id="PF00892"/>
    </source>
</evidence>
<dbReference type="InterPro" id="IPR000620">
    <property type="entry name" value="EamA_dom"/>
</dbReference>
<dbReference type="EMBL" id="JBHPKH010000014">
    <property type="protein sequence ID" value="MFC1572378.1"/>
    <property type="molecule type" value="Genomic_DNA"/>
</dbReference>
<feature type="transmembrane region" description="Helical" evidence="1">
    <location>
        <begin position="245"/>
        <end position="268"/>
    </location>
</feature>
<dbReference type="SUPFAM" id="SSF103481">
    <property type="entry name" value="Multidrug resistance efflux transporter EmrE"/>
    <property type="match status" value="2"/>
</dbReference>
<dbReference type="PANTHER" id="PTHR22911">
    <property type="entry name" value="ACYL-MALONYL CONDENSING ENZYME-RELATED"/>
    <property type="match status" value="1"/>
</dbReference>
<evidence type="ECO:0000313" key="4">
    <source>
        <dbReference type="Proteomes" id="UP001593833"/>
    </source>
</evidence>
<feature type="transmembrane region" description="Helical" evidence="1">
    <location>
        <begin position="154"/>
        <end position="175"/>
    </location>
</feature>
<gene>
    <name evidence="3" type="ORF">ACFL6M_02155</name>
</gene>
<protein>
    <submittedName>
        <fullName evidence="3">DMT family transporter</fullName>
    </submittedName>
</protein>
<proteinExistence type="predicted"/>
<feature type="transmembrane region" description="Helical" evidence="1">
    <location>
        <begin position="32"/>
        <end position="54"/>
    </location>
</feature>
<reference evidence="3 4" key="1">
    <citation type="submission" date="2024-09" db="EMBL/GenBank/DDBJ databases">
        <authorList>
            <person name="D'Angelo T."/>
        </authorList>
    </citation>
    <scope>NUCLEOTIDE SEQUENCE [LARGE SCALE GENOMIC DNA]</scope>
    <source>
        <strain evidence="3">SAG AM-320-E07</strain>
    </source>
</reference>
<evidence type="ECO:0000313" key="3">
    <source>
        <dbReference type="EMBL" id="MFC1572378.1"/>
    </source>
</evidence>
<feature type="transmembrane region" description="Helical" evidence="1">
    <location>
        <begin position="91"/>
        <end position="115"/>
    </location>
</feature>
<organism evidence="3 4">
    <name type="scientific">Eiseniibacteriota bacterium</name>
    <dbReference type="NCBI Taxonomy" id="2212470"/>
    <lineage>
        <taxon>Bacteria</taxon>
        <taxon>Candidatus Eiseniibacteriota</taxon>
    </lineage>
</organism>
<dbReference type="PANTHER" id="PTHR22911:SF137">
    <property type="entry name" value="SOLUTE CARRIER FAMILY 35 MEMBER G2-RELATED"/>
    <property type="match status" value="1"/>
</dbReference>
<keyword evidence="1" id="KW-0472">Membrane</keyword>